<dbReference type="Proteomes" id="UP000298030">
    <property type="component" value="Unassembled WGS sequence"/>
</dbReference>
<dbReference type="STRING" id="71717.A0A4Y7T791"/>
<evidence type="ECO:0000256" key="3">
    <source>
        <dbReference type="ARBA" id="ARBA00023242"/>
    </source>
</evidence>
<sequence>MFGRIADLIEWRKLRRAREGIDVAKLNVGDAKKKAKKRAREEDKGGLRKGAAAEDDGIDEEAAKDAKARRVVRSNNFTQQTNTLDVDKHMMAYIEENLKIRSRPQEGEDDDEAAADQPYDPQDEVFRAASEKWKAGLLGSTAKDGKKRTEEGSVTSSMGMLTAIPEVDLGMDTRLKNIEETEKAKRMVEERKNTQSRINPDEVHLVASRFYRPNLRAKSDADIIRDAKLEAMGLNPEDHEHTSAHHHRSNHDRPQMATDEMVMERFKKRMRK</sequence>
<evidence type="ECO:0000313" key="5">
    <source>
        <dbReference type="EMBL" id="TEB30047.1"/>
    </source>
</evidence>
<reference evidence="5 6" key="1">
    <citation type="journal article" date="2019" name="Nat. Ecol. Evol.">
        <title>Megaphylogeny resolves global patterns of mushroom evolution.</title>
        <authorList>
            <person name="Varga T."/>
            <person name="Krizsan K."/>
            <person name="Foldi C."/>
            <person name="Dima B."/>
            <person name="Sanchez-Garcia M."/>
            <person name="Sanchez-Ramirez S."/>
            <person name="Szollosi G.J."/>
            <person name="Szarkandi J.G."/>
            <person name="Papp V."/>
            <person name="Albert L."/>
            <person name="Andreopoulos W."/>
            <person name="Angelini C."/>
            <person name="Antonin V."/>
            <person name="Barry K.W."/>
            <person name="Bougher N.L."/>
            <person name="Buchanan P."/>
            <person name="Buyck B."/>
            <person name="Bense V."/>
            <person name="Catcheside P."/>
            <person name="Chovatia M."/>
            <person name="Cooper J."/>
            <person name="Damon W."/>
            <person name="Desjardin D."/>
            <person name="Finy P."/>
            <person name="Geml J."/>
            <person name="Haridas S."/>
            <person name="Hughes K."/>
            <person name="Justo A."/>
            <person name="Karasinski D."/>
            <person name="Kautmanova I."/>
            <person name="Kiss B."/>
            <person name="Kocsube S."/>
            <person name="Kotiranta H."/>
            <person name="LaButti K.M."/>
            <person name="Lechner B.E."/>
            <person name="Liimatainen K."/>
            <person name="Lipzen A."/>
            <person name="Lukacs Z."/>
            <person name="Mihaltcheva S."/>
            <person name="Morgado L.N."/>
            <person name="Niskanen T."/>
            <person name="Noordeloos M.E."/>
            <person name="Ohm R.A."/>
            <person name="Ortiz-Santana B."/>
            <person name="Ovrebo C."/>
            <person name="Racz N."/>
            <person name="Riley R."/>
            <person name="Savchenko A."/>
            <person name="Shiryaev A."/>
            <person name="Soop K."/>
            <person name="Spirin V."/>
            <person name="Szebenyi C."/>
            <person name="Tomsovsky M."/>
            <person name="Tulloss R.E."/>
            <person name="Uehling J."/>
            <person name="Grigoriev I.V."/>
            <person name="Vagvolgyi C."/>
            <person name="Papp T."/>
            <person name="Martin F.M."/>
            <person name="Miettinen O."/>
            <person name="Hibbett D.S."/>
            <person name="Nagy L.G."/>
        </authorList>
    </citation>
    <scope>NUCLEOTIDE SEQUENCE [LARGE SCALE GENOMIC DNA]</scope>
    <source>
        <strain evidence="5 6">FP101781</strain>
    </source>
</reference>
<comment type="subcellular location">
    <subcellularLocation>
        <location evidence="1">Nucleus</location>
    </subcellularLocation>
</comment>
<protein>
    <submittedName>
        <fullName evidence="5">Uncharacterized protein</fullName>
    </submittedName>
</protein>
<accession>A0A4Y7T791</accession>
<dbReference type="PANTHER" id="PTHR13486:SF2">
    <property type="entry name" value="SPLICING FACTOR C9ORF78"/>
    <property type="match status" value="1"/>
</dbReference>
<feature type="region of interest" description="Disordered" evidence="4">
    <location>
        <begin position="99"/>
        <end position="119"/>
    </location>
</feature>
<comment type="similarity">
    <text evidence="2">Belongs to the TLS1 family.</text>
</comment>
<dbReference type="AlphaFoldDB" id="A0A4Y7T791"/>
<evidence type="ECO:0000256" key="2">
    <source>
        <dbReference type="ARBA" id="ARBA00007643"/>
    </source>
</evidence>
<evidence type="ECO:0000313" key="6">
    <source>
        <dbReference type="Proteomes" id="UP000298030"/>
    </source>
</evidence>
<proteinExistence type="inferred from homology"/>
<dbReference type="PANTHER" id="PTHR13486">
    <property type="entry name" value="TELOMERE LENGTH AND SILENCING PROTEIN 1 TLS1 FAMILY MEMBER"/>
    <property type="match status" value="1"/>
</dbReference>
<evidence type="ECO:0000256" key="4">
    <source>
        <dbReference type="SAM" id="MobiDB-lite"/>
    </source>
</evidence>
<feature type="region of interest" description="Disordered" evidence="4">
    <location>
        <begin position="29"/>
        <end position="71"/>
    </location>
</feature>
<name>A0A4Y7T791_COPMI</name>
<keyword evidence="3" id="KW-0539">Nucleus</keyword>
<evidence type="ECO:0000256" key="1">
    <source>
        <dbReference type="ARBA" id="ARBA00004123"/>
    </source>
</evidence>
<organism evidence="5 6">
    <name type="scientific">Coprinellus micaceus</name>
    <name type="common">Glistening ink-cap mushroom</name>
    <name type="synonym">Coprinus micaceus</name>
    <dbReference type="NCBI Taxonomy" id="71717"/>
    <lineage>
        <taxon>Eukaryota</taxon>
        <taxon>Fungi</taxon>
        <taxon>Dikarya</taxon>
        <taxon>Basidiomycota</taxon>
        <taxon>Agaricomycotina</taxon>
        <taxon>Agaricomycetes</taxon>
        <taxon>Agaricomycetidae</taxon>
        <taxon>Agaricales</taxon>
        <taxon>Agaricineae</taxon>
        <taxon>Psathyrellaceae</taxon>
        <taxon>Coprinellus</taxon>
    </lineage>
</organism>
<dbReference type="EMBL" id="QPFP01000024">
    <property type="protein sequence ID" value="TEB30047.1"/>
    <property type="molecule type" value="Genomic_DNA"/>
</dbReference>
<dbReference type="GO" id="GO:0005681">
    <property type="term" value="C:spliceosomal complex"/>
    <property type="evidence" value="ECO:0007669"/>
    <property type="project" value="TreeGrafter"/>
</dbReference>
<dbReference type="InterPro" id="IPR010756">
    <property type="entry name" value="Tls1-like"/>
</dbReference>
<gene>
    <name evidence="5" type="ORF">FA13DRAFT_1733859</name>
</gene>
<dbReference type="Pfam" id="PF07052">
    <property type="entry name" value="Hep_59"/>
    <property type="match status" value="1"/>
</dbReference>
<dbReference type="GO" id="GO:0000398">
    <property type="term" value="P:mRNA splicing, via spliceosome"/>
    <property type="evidence" value="ECO:0007669"/>
    <property type="project" value="TreeGrafter"/>
</dbReference>
<feature type="region of interest" description="Disordered" evidence="4">
    <location>
        <begin position="237"/>
        <end position="258"/>
    </location>
</feature>
<dbReference type="OrthoDB" id="5627at2759"/>
<comment type="caution">
    <text evidence="5">The sequence shown here is derived from an EMBL/GenBank/DDBJ whole genome shotgun (WGS) entry which is preliminary data.</text>
</comment>
<keyword evidence="6" id="KW-1185">Reference proteome</keyword>